<organism evidence="1 2">
    <name type="scientific">Streptomyces hirsutus</name>
    <dbReference type="NCBI Taxonomy" id="35620"/>
    <lineage>
        <taxon>Bacteria</taxon>
        <taxon>Bacillati</taxon>
        <taxon>Actinomycetota</taxon>
        <taxon>Actinomycetes</taxon>
        <taxon>Kitasatosporales</taxon>
        <taxon>Streptomycetaceae</taxon>
        <taxon>Streptomyces</taxon>
    </lineage>
</organism>
<dbReference type="RefSeq" id="WP_326755090.1">
    <property type="nucleotide sequence ID" value="NZ_CP109134.1"/>
</dbReference>
<evidence type="ECO:0000313" key="1">
    <source>
        <dbReference type="EMBL" id="WSD09317.1"/>
    </source>
</evidence>
<dbReference type="Proteomes" id="UP001335325">
    <property type="component" value="Chromosome"/>
</dbReference>
<evidence type="ECO:0000313" key="2">
    <source>
        <dbReference type="Proteomes" id="UP001335325"/>
    </source>
</evidence>
<sequence length="435" mass="44189">MRHLFGLSAADLAMEKVGDEVRLRAGAVGTVWDALVGGTQITDLTDVAGNPITQITADTDAAVGFHGPEGVSTVYMDFGYSRRFLMMAVDLGEQIDDLRLNKLDLTGGQMLGVLKLSGSPVDPADASSKSYVDSRVSSGDTATLTSAKAYTDAQAALKVSKAGDSMTGPLTLPGNPTSPLHAATKQYVDSLGGGGGGAVASVNGQTGVVNLTAANVGALATTARGAANGVASLDAGTKVPTTQIPDLTATYLAFEDQWGNQWGPADQGLKAWSYDPSVAGFSSAPVGGSVYLIRVKLRKAITISKIVMMTVAAGSGLTANQNYAGLYTASGTRVGVTANQASAWTTANNTLSMNLTSSYSAAAGDYYVAFVSNGSARPGFVCATTLGATRTPGNANLSSGGYRYCIGATGQTSLPSSLSIASATPDANAYWVGLA</sequence>
<proteinExistence type="predicted"/>
<dbReference type="EMBL" id="CP109134">
    <property type="protein sequence ID" value="WSD09317.1"/>
    <property type="molecule type" value="Genomic_DNA"/>
</dbReference>
<protein>
    <recommendedName>
        <fullName evidence="3">Tail fiber protein</fullName>
    </recommendedName>
</protein>
<accession>A0ABZ1GVH9</accession>
<reference evidence="1 2" key="1">
    <citation type="submission" date="2022-10" db="EMBL/GenBank/DDBJ databases">
        <title>The complete genomes of actinobacterial strains from the NBC collection.</title>
        <authorList>
            <person name="Joergensen T.S."/>
            <person name="Alvarez Arevalo M."/>
            <person name="Sterndorff E.B."/>
            <person name="Faurdal D."/>
            <person name="Vuksanovic O."/>
            <person name="Mourched A.-S."/>
            <person name="Charusanti P."/>
            <person name="Shaw S."/>
            <person name="Blin K."/>
            <person name="Weber T."/>
        </authorList>
    </citation>
    <scope>NUCLEOTIDE SEQUENCE [LARGE SCALE GENOMIC DNA]</scope>
    <source>
        <strain evidence="1 2">NBC 01753</strain>
    </source>
</reference>
<keyword evidence="2" id="KW-1185">Reference proteome</keyword>
<dbReference type="GeneID" id="91546626"/>
<gene>
    <name evidence="1" type="ORF">OIE73_28650</name>
</gene>
<name>A0ABZ1GVH9_9ACTN</name>
<evidence type="ECO:0008006" key="3">
    <source>
        <dbReference type="Google" id="ProtNLM"/>
    </source>
</evidence>